<feature type="compositionally biased region" description="Basic and acidic residues" evidence="1">
    <location>
        <begin position="192"/>
        <end position="202"/>
    </location>
</feature>
<feature type="compositionally biased region" description="Low complexity" evidence="1">
    <location>
        <begin position="1"/>
        <end position="16"/>
    </location>
</feature>
<dbReference type="Proteomes" id="UP000287651">
    <property type="component" value="Unassembled WGS sequence"/>
</dbReference>
<dbReference type="Gene3D" id="1.20.1050.10">
    <property type="match status" value="1"/>
</dbReference>
<proteinExistence type="predicted"/>
<name>A0A427ANA7_ENSVE</name>
<dbReference type="SUPFAM" id="SSF47616">
    <property type="entry name" value="GST C-terminal domain-like"/>
    <property type="match status" value="1"/>
</dbReference>
<organism evidence="2 3">
    <name type="scientific">Ensete ventricosum</name>
    <name type="common">Abyssinian banana</name>
    <name type="synonym">Musa ensete</name>
    <dbReference type="NCBI Taxonomy" id="4639"/>
    <lineage>
        <taxon>Eukaryota</taxon>
        <taxon>Viridiplantae</taxon>
        <taxon>Streptophyta</taxon>
        <taxon>Embryophyta</taxon>
        <taxon>Tracheophyta</taxon>
        <taxon>Spermatophyta</taxon>
        <taxon>Magnoliopsida</taxon>
        <taxon>Liliopsida</taxon>
        <taxon>Zingiberales</taxon>
        <taxon>Musaceae</taxon>
        <taxon>Ensete</taxon>
    </lineage>
</organism>
<feature type="region of interest" description="Disordered" evidence="1">
    <location>
        <begin position="1"/>
        <end position="21"/>
    </location>
</feature>
<gene>
    <name evidence="2" type="ORF">B296_00003171</name>
</gene>
<sequence length="202" mass="22353">MASPCGSPSSSASTSTKHWPDPYARAQARFVDKKVRPPDADASPEFDSFPLRSTTILFAHSLICSSCKNSRARTCLFSAPFDVLFLLMYQFNECGSRLWKLKGEAQEAVKEEFIEILKPLGGRAGGLLSTWAGDAFGFDVSWFYSYETCAGFSTEEAGPKVVAWDKRCTEERESAANALSDPTRCTRPWAPSRRDLESSSLH</sequence>
<evidence type="ECO:0000313" key="3">
    <source>
        <dbReference type="Proteomes" id="UP000287651"/>
    </source>
</evidence>
<comment type="caution">
    <text evidence="2">The sequence shown here is derived from an EMBL/GenBank/DDBJ whole genome shotgun (WGS) entry which is preliminary data.</text>
</comment>
<evidence type="ECO:0000313" key="2">
    <source>
        <dbReference type="EMBL" id="RRT77707.1"/>
    </source>
</evidence>
<evidence type="ECO:0000256" key="1">
    <source>
        <dbReference type="SAM" id="MobiDB-lite"/>
    </source>
</evidence>
<reference evidence="2 3" key="1">
    <citation type="journal article" date="2014" name="Agronomy (Basel)">
        <title>A Draft Genome Sequence for Ensete ventricosum, the Drought-Tolerant Tree Against Hunger.</title>
        <authorList>
            <person name="Harrison J."/>
            <person name="Moore K.A."/>
            <person name="Paszkiewicz K."/>
            <person name="Jones T."/>
            <person name="Grant M."/>
            <person name="Ambacheew D."/>
            <person name="Muzemil S."/>
            <person name="Studholme D.J."/>
        </authorList>
    </citation>
    <scope>NUCLEOTIDE SEQUENCE [LARGE SCALE GENOMIC DNA]</scope>
</reference>
<dbReference type="EMBL" id="AMZH03001861">
    <property type="protein sequence ID" value="RRT77707.1"/>
    <property type="molecule type" value="Genomic_DNA"/>
</dbReference>
<accession>A0A427ANA7</accession>
<dbReference type="AlphaFoldDB" id="A0A427ANA7"/>
<protein>
    <submittedName>
        <fullName evidence="2">Uncharacterized protein</fullName>
    </submittedName>
</protein>
<feature type="region of interest" description="Disordered" evidence="1">
    <location>
        <begin position="173"/>
        <end position="202"/>
    </location>
</feature>
<dbReference type="InterPro" id="IPR036282">
    <property type="entry name" value="Glutathione-S-Trfase_C_sf"/>
</dbReference>